<comment type="caution">
    <text evidence="1">The sequence shown here is derived from an EMBL/GenBank/DDBJ whole genome shotgun (WGS) entry which is preliminary data.</text>
</comment>
<accession>A0AAV4RTB5</accession>
<keyword evidence="2" id="KW-1185">Reference proteome</keyword>
<name>A0AAV4RTB5_9ARAC</name>
<evidence type="ECO:0000313" key="1">
    <source>
        <dbReference type="EMBL" id="GIY24859.1"/>
    </source>
</evidence>
<dbReference type="AlphaFoldDB" id="A0AAV4RTB5"/>
<reference evidence="1 2" key="1">
    <citation type="submission" date="2021-06" db="EMBL/GenBank/DDBJ databases">
        <title>Caerostris darwini draft genome.</title>
        <authorList>
            <person name="Kono N."/>
            <person name="Arakawa K."/>
        </authorList>
    </citation>
    <scope>NUCLEOTIDE SEQUENCE [LARGE SCALE GENOMIC DNA]</scope>
</reference>
<dbReference type="EMBL" id="BPLQ01006749">
    <property type="protein sequence ID" value="GIY24859.1"/>
    <property type="molecule type" value="Genomic_DNA"/>
</dbReference>
<protein>
    <submittedName>
        <fullName evidence="1">Uncharacterized protein</fullName>
    </submittedName>
</protein>
<sequence>MTYDVKFKRITVLGTNRSWTARVSPSRDPKKLSTSPFRDFSVMTVVDAVRSILRMAVLLSHIFLAAGKWK</sequence>
<evidence type="ECO:0000313" key="2">
    <source>
        <dbReference type="Proteomes" id="UP001054837"/>
    </source>
</evidence>
<dbReference type="Proteomes" id="UP001054837">
    <property type="component" value="Unassembled WGS sequence"/>
</dbReference>
<proteinExistence type="predicted"/>
<organism evidence="1 2">
    <name type="scientific">Caerostris darwini</name>
    <dbReference type="NCBI Taxonomy" id="1538125"/>
    <lineage>
        <taxon>Eukaryota</taxon>
        <taxon>Metazoa</taxon>
        <taxon>Ecdysozoa</taxon>
        <taxon>Arthropoda</taxon>
        <taxon>Chelicerata</taxon>
        <taxon>Arachnida</taxon>
        <taxon>Araneae</taxon>
        <taxon>Araneomorphae</taxon>
        <taxon>Entelegynae</taxon>
        <taxon>Araneoidea</taxon>
        <taxon>Araneidae</taxon>
        <taxon>Caerostris</taxon>
    </lineage>
</organism>
<gene>
    <name evidence="1" type="ORF">CDAR_613571</name>
</gene>